<dbReference type="Gene3D" id="3.40.630.10">
    <property type="entry name" value="Zn peptidases"/>
    <property type="match status" value="1"/>
</dbReference>
<dbReference type="RefSeq" id="WP_055729274.1">
    <property type="nucleotide sequence ID" value="NZ_FUYX01000006.1"/>
</dbReference>
<dbReference type="InterPro" id="IPR017439">
    <property type="entry name" value="Amidohydrolase"/>
</dbReference>
<dbReference type="SUPFAM" id="SSF55031">
    <property type="entry name" value="Bacterial exopeptidase dimerisation domain"/>
    <property type="match status" value="1"/>
</dbReference>
<dbReference type="EMBL" id="LMAR01000049">
    <property type="protein sequence ID" value="KQK29443.1"/>
    <property type="molecule type" value="Genomic_DNA"/>
</dbReference>
<dbReference type="Proteomes" id="UP000051562">
    <property type="component" value="Unassembled WGS sequence"/>
</dbReference>
<dbReference type="OrthoDB" id="9777385at2"/>
<dbReference type="Gene3D" id="3.30.70.360">
    <property type="match status" value="1"/>
</dbReference>
<dbReference type="Proteomes" id="UP000190130">
    <property type="component" value="Unassembled WGS sequence"/>
</dbReference>
<sequence length="386" mass="41170">MFLTNSDMVDLVDLRHRLHRRPEISGEERETAATIVAFLKPTGPNRIVTELGGHGVAAIYEGAEPGPTVLIRAELDALPIEELSDSDHRSEIPGKGHLCGHDGHMTILAGLARGLQRNPPKKGRAILLFQPAEETGAGAAAVMADPKFEEIVPDYAFSLHNRPGVPVGHARISEGAANCASRGIKIVLTGETSHASTPEHGRSPAPAIATLIPALTALGPGGALDANFRLVTVTHVEIGEQAFGIAPGHGELWATLRTVNDAQMGALCEAAERLAREAAEAGRLTVEISYHDIFHHCENEPEAVAMLRRAMDEEKVPHGPTPPSRGSEDFGLFGRRSKSAMFLLGSGDTAHLHNPDFDFPDDAIGPGARVFMRALRNLLGEARPQG</sequence>
<protein>
    <submittedName>
        <fullName evidence="4">Amidohydrolase</fullName>
    </submittedName>
    <submittedName>
        <fullName evidence="3">Peptidase M20</fullName>
    </submittedName>
</protein>
<keyword evidence="2" id="KW-0464">Manganese</keyword>
<accession>A0A0Q3KIJ9</accession>
<evidence type="ECO:0000313" key="5">
    <source>
        <dbReference type="Proteomes" id="UP000051562"/>
    </source>
</evidence>
<feature type="binding site" evidence="2">
    <location>
        <position position="134"/>
    </location>
    <ligand>
        <name>Mn(2+)</name>
        <dbReference type="ChEBI" id="CHEBI:29035"/>
        <label>2</label>
    </ligand>
</feature>
<dbReference type="PIRSF" id="PIRSF005962">
    <property type="entry name" value="Pept_M20D_amidohydro"/>
    <property type="match status" value="1"/>
</dbReference>
<reference evidence="3 5" key="1">
    <citation type="submission" date="2015-10" db="EMBL/GenBank/DDBJ databases">
        <title>Draft genome of Bosea thiooxidans.</title>
        <authorList>
            <person name="Wang X."/>
        </authorList>
    </citation>
    <scope>NUCLEOTIDE SEQUENCE [LARGE SCALE GENOMIC DNA]</scope>
    <source>
        <strain evidence="3 5">CGMCC 9174</strain>
    </source>
</reference>
<feature type="binding site" evidence="2">
    <location>
        <position position="99"/>
    </location>
    <ligand>
        <name>Mn(2+)</name>
        <dbReference type="ChEBI" id="CHEBI:29035"/>
        <label>2</label>
    </ligand>
</feature>
<keyword evidence="2" id="KW-0479">Metal-binding</keyword>
<gene>
    <name evidence="3" type="ORF">ARD30_17815</name>
    <name evidence="4" type="ORF">SAMN05660750_02582</name>
</gene>
<name>A0A0Q3KIJ9_9HYPH</name>
<feature type="binding site" evidence="2">
    <location>
        <position position="101"/>
    </location>
    <ligand>
        <name>Mn(2+)</name>
        <dbReference type="ChEBI" id="CHEBI:29035"/>
        <label>2</label>
    </ligand>
</feature>
<feature type="binding site" evidence="2">
    <location>
        <position position="353"/>
    </location>
    <ligand>
        <name>Mn(2+)</name>
        <dbReference type="ChEBI" id="CHEBI:29035"/>
        <label>2</label>
    </ligand>
</feature>
<feature type="binding site" evidence="2">
    <location>
        <position position="160"/>
    </location>
    <ligand>
        <name>Mn(2+)</name>
        <dbReference type="ChEBI" id="CHEBI:29035"/>
        <label>2</label>
    </ligand>
</feature>
<dbReference type="GO" id="GO:0046872">
    <property type="term" value="F:metal ion binding"/>
    <property type="evidence" value="ECO:0007669"/>
    <property type="project" value="UniProtKB-KW"/>
</dbReference>
<evidence type="ECO:0000313" key="4">
    <source>
        <dbReference type="EMBL" id="SKB84276.1"/>
    </source>
</evidence>
<proteinExistence type="predicted"/>
<dbReference type="NCBIfam" id="TIGR01891">
    <property type="entry name" value="amidohydrolases"/>
    <property type="match status" value="1"/>
</dbReference>
<keyword evidence="5" id="KW-1185">Reference proteome</keyword>
<organism evidence="3 5">
    <name type="scientific">Bosea thiooxidans</name>
    <dbReference type="NCBI Taxonomy" id="53254"/>
    <lineage>
        <taxon>Bacteria</taxon>
        <taxon>Pseudomonadati</taxon>
        <taxon>Pseudomonadota</taxon>
        <taxon>Alphaproteobacteria</taxon>
        <taxon>Hyphomicrobiales</taxon>
        <taxon>Boseaceae</taxon>
        <taxon>Bosea</taxon>
    </lineage>
</organism>
<evidence type="ECO:0000256" key="1">
    <source>
        <dbReference type="ARBA" id="ARBA00022801"/>
    </source>
</evidence>
<dbReference type="EMBL" id="FUYX01000006">
    <property type="protein sequence ID" value="SKB84276.1"/>
    <property type="molecule type" value="Genomic_DNA"/>
</dbReference>
<dbReference type="InterPro" id="IPR002933">
    <property type="entry name" value="Peptidase_M20"/>
</dbReference>
<comment type="cofactor">
    <cofactor evidence="2">
        <name>Mn(2+)</name>
        <dbReference type="ChEBI" id="CHEBI:29035"/>
    </cofactor>
    <text evidence="2">The Mn(2+) ion enhances activity.</text>
</comment>
<dbReference type="PANTHER" id="PTHR11014:SF169">
    <property type="entry name" value="CLAN MH, FAMILY M20, PEPTIDASE T-LIKE METALLOPEPTIDASE"/>
    <property type="match status" value="1"/>
</dbReference>
<keyword evidence="1 4" id="KW-0378">Hydrolase</keyword>
<dbReference type="SUPFAM" id="SSF53187">
    <property type="entry name" value="Zn-dependent exopeptidases"/>
    <property type="match status" value="1"/>
</dbReference>
<dbReference type="AlphaFoldDB" id="A0A0Q3KIJ9"/>
<dbReference type="Pfam" id="PF01546">
    <property type="entry name" value="Peptidase_M20"/>
    <property type="match status" value="1"/>
</dbReference>
<evidence type="ECO:0000313" key="6">
    <source>
        <dbReference type="Proteomes" id="UP000190130"/>
    </source>
</evidence>
<dbReference type="InterPro" id="IPR036264">
    <property type="entry name" value="Bact_exopeptidase_dim_dom"/>
</dbReference>
<dbReference type="PANTHER" id="PTHR11014">
    <property type="entry name" value="PEPTIDASE M20 FAMILY MEMBER"/>
    <property type="match status" value="1"/>
</dbReference>
<evidence type="ECO:0000256" key="2">
    <source>
        <dbReference type="PIRSR" id="PIRSR005962-1"/>
    </source>
</evidence>
<reference evidence="4 6" key="2">
    <citation type="submission" date="2017-02" db="EMBL/GenBank/DDBJ databases">
        <authorList>
            <person name="Peterson S.W."/>
        </authorList>
    </citation>
    <scope>NUCLEOTIDE SEQUENCE [LARGE SCALE GENOMIC DNA]</scope>
    <source>
        <strain evidence="4 6">DSM 9653</strain>
    </source>
</reference>
<evidence type="ECO:0000313" key="3">
    <source>
        <dbReference type="EMBL" id="KQK29443.1"/>
    </source>
</evidence>
<dbReference type="STRING" id="53254.SAMN05660750_02582"/>
<dbReference type="GO" id="GO:0016787">
    <property type="term" value="F:hydrolase activity"/>
    <property type="evidence" value="ECO:0007669"/>
    <property type="project" value="UniProtKB-KW"/>
</dbReference>